<dbReference type="KEGG" id="bbet:F8237_26570"/>
<name>A0A5P6PBF7_9BRAD</name>
<dbReference type="Pfam" id="PF01370">
    <property type="entry name" value="Epimerase"/>
    <property type="match status" value="1"/>
</dbReference>
<sequence length="262" mass="29311">MSASALIGYTGFVGGTLLRARPFDTLINSRNSDEFRNREFDFVVHAGVPAVKWLANKEPAADRAAVESIRDTLATVRIKELVLISTIDVYPDPTATDDELAAIDPARNHAYGRHRFELEQWVRSHFDNVRIIRLPALFGEGLKKNVLFDLLNENQVDRINPASRFQWYPLRRLSADIEAVRAHDVRLINLFPEPIRTSDILHAFFPDAAVGPAIEPAPAYSLRTRHAELFGGPAGYQLHGTTVMAELASFIAQERSRRAGEA</sequence>
<evidence type="ECO:0000259" key="1">
    <source>
        <dbReference type="Pfam" id="PF01370"/>
    </source>
</evidence>
<dbReference type="AlphaFoldDB" id="A0A5P6PBF7"/>
<evidence type="ECO:0000313" key="3">
    <source>
        <dbReference type="Proteomes" id="UP000325641"/>
    </source>
</evidence>
<evidence type="ECO:0000313" key="2">
    <source>
        <dbReference type="EMBL" id="QFI75651.1"/>
    </source>
</evidence>
<gene>
    <name evidence="2" type="ORF">F8237_26570</name>
</gene>
<dbReference type="InterPro" id="IPR036291">
    <property type="entry name" value="NAD(P)-bd_dom_sf"/>
</dbReference>
<feature type="domain" description="NAD-dependent epimerase/dehydratase" evidence="1">
    <location>
        <begin position="29"/>
        <end position="141"/>
    </location>
</feature>
<protein>
    <submittedName>
        <fullName evidence="2">Sugar nucleotide-binding protein</fullName>
    </submittedName>
</protein>
<dbReference type="InterPro" id="IPR001509">
    <property type="entry name" value="Epimerase_deHydtase"/>
</dbReference>
<reference evidence="3" key="1">
    <citation type="submission" date="2019-10" db="EMBL/GenBank/DDBJ databases">
        <title>Complete Genome Sequence of Bradyrhizobium betae type strain PL7HG1T.</title>
        <authorList>
            <person name="Bromfield E.S.P."/>
            <person name="Cloutier S."/>
        </authorList>
    </citation>
    <scope>NUCLEOTIDE SEQUENCE [LARGE SCALE GENOMIC DNA]</scope>
    <source>
        <strain evidence="3">PL7HG1</strain>
    </source>
</reference>
<dbReference type="RefSeq" id="WP_151649196.1">
    <property type="nucleotide sequence ID" value="NZ_CP044543.1"/>
</dbReference>
<dbReference type="Gene3D" id="3.40.50.720">
    <property type="entry name" value="NAD(P)-binding Rossmann-like Domain"/>
    <property type="match status" value="1"/>
</dbReference>
<proteinExistence type="predicted"/>
<dbReference type="EMBL" id="CP044543">
    <property type="protein sequence ID" value="QFI75651.1"/>
    <property type="molecule type" value="Genomic_DNA"/>
</dbReference>
<dbReference type="SUPFAM" id="SSF51735">
    <property type="entry name" value="NAD(P)-binding Rossmann-fold domains"/>
    <property type="match status" value="1"/>
</dbReference>
<dbReference type="OrthoDB" id="9812470at2"/>
<dbReference type="Proteomes" id="UP000325641">
    <property type="component" value="Chromosome"/>
</dbReference>
<accession>A0A5P6PBF7</accession>
<organism evidence="2 3">
    <name type="scientific">Bradyrhizobium betae</name>
    <dbReference type="NCBI Taxonomy" id="244734"/>
    <lineage>
        <taxon>Bacteria</taxon>
        <taxon>Pseudomonadati</taxon>
        <taxon>Pseudomonadota</taxon>
        <taxon>Alphaproteobacteria</taxon>
        <taxon>Hyphomicrobiales</taxon>
        <taxon>Nitrobacteraceae</taxon>
        <taxon>Bradyrhizobium</taxon>
    </lineage>
</organism>